<sequence>MSESRCYKVMILPGDHIGPEIMNEVLPLFEMLSSKLDVSFQLMERRIGGNCLDLHHCPIQPETLQEAQGCDAILLGSVGGPKWDRGDSENRPETGILRLRRHLNLFANVRPAKVISESQLAFSSLKPERVEGVDIITLRENVGGIYFGPKVEPGPDAMVASDLCEYTREEVARLTRVAATLSLSLGGKEPLAIHSIDKANVMASSRLWRQVVKETIRSEFPQLEPKLSHHLVDSAAMVLAKEPRKLNGILLTENLFGDILSDLTSVIPGSLGLLGSAELSGAPIFQQGSESPRPKGVYQPVSGSAPDIAGKGIANPIGMFESFAMMCRWSLDLTRVADLIDEAIRTTLDRGECTIDAGGNLSTREAGQAIRRFVQDGLSG</sequence>
<protein>
    <submittedName>
        <fullName evidence="1">LEU2-beta-isopropyl-malate dehydrogenase</fullName>
    </submittedName>
</protein>
<name>A0ACD0NUB5_9BASI</name>
<proteinExistence type="predicted"/>
<evidence type="ECO:0000313" key="1">
    <source>
        <dbReference type="EMBL" id="PWN49408.1"/>
    </source>
</evidence>
<gene>
    <name evidence="1" type="ORF">IE53DRAFT_388379</name>
</gene>
<evidence type="ECO:0000313" key="2">
    <source>
        <dbReference type="Proteomes" id="UP000245626"/>
    </source>
</evidence>
<organism evidence="1 2">
    <name type="scientific">Violaceomyces palustris</name>
    <dbReference type="NCBI Taxonomy" id="1673888"/>
    <lineage>
        <taxon>Eukaryota</taxon>
        <taxon>Fungi</taxon>
        <taxon>Dikarya</taxon>
        <taxon>Basidiomycota</taxon>
        <taxon>Ustilaginomycotina</taxon>
        <taxon>Ustilaginomycetes</taxon>
        <taxon>Violaceomycetales</taxon>
        <taxon>Violaceomycetaceae</taxon>
        <taxon>Violaceomyces</taxon>
    </lineage>
</organism>
<dbReference type="EMBL" id="KZ820055">
    <property type="protein sequence ID" value="PWN49408.1"/>
    <property type="molecule type" value="Genomic_DNA"/>
</dbReference>
<accession>A0ACD0NUB5</accession>
<keyword evidence="2" id="KW-1185">Reference proteome</keyword>
<dbReference type="Proteomes" id="UP000245626">
    <property type="component" value="Unassembled WGS sequence"/>
</dbReference>
<reference evidence="1 2" key="1">
    <citation type="journal article" date="2018" name="Mol. Biol. Evol.">
        <title>Broad Genomic Sampling Reveals a Smut Pathogenic Ancestry of the Fungal Clade Ustilaginomycotina.</title>
        <authorList>
            <person name="Kijpornyongpan T."/>
            <person name="Mondo S.J."/>
            <person name="Barry K."/>
            <person name="Sandor L."/>
            <person name="Lee J."/>
            <person name="Lipzen A."/>
            <person name="Pangilinan J."/>
            <person name="LaButti K."/>
            <person name="Hainaut M."/>
            <person name="Henrissat B."/>
            <person name="Grigoriev I.V."/>
            <person name="Spatafora J.W."/>
            <person name="Aime M.C."/>
        </authorList>
    </citation>
    <scope>NUCLEOTIDE SEQUENCE [LARGE SCALE GENOMIC DNA]</scope>
    <source>
        <strain evidence="1 2">SA 807</strain>
    </source>
</reference>